<dbReference type="InterPro" id="IPR036188">
    <property type="entry name" value="FAD/NAD-bd_sf"/>
</dbReference>
<dbReference type="SUPFAM" id="SSF51905">
    <property type="entry name" value="FAD/NAD(P)-binding domain"/>
    <property type="match status" value="1"/>
</dbReference>
<organism evidence="19 20">
    <name type="scientific">Crucibulum laeve</name>
    <dbReference type="NCBI Taxonomy" id="68775"/>
    <lineage>
        <taxon>Eukaryota</taxon>
        <taxon>Fungi</taxon>
        <taxon>Dikarya</taxon>
        <taxon>Basidiomycota</taxon>
        <taxon>Agaricomycotina</taxon>
        <taxon>Agaricomycetes</taxon>
        <taxon>Agaricomycetidae</taxon>
        <taxon>Agaricales</taxon>
        <taxon>Agaricineae</taxon>
        <taxon>Nidulariaceae</taxon>
        <taxon>Crucibulum</taxon>
    </lineage>
</organism>
<evidence type="ECO:0000256" key="7">
    <source>
        <dbReference type="ARBA" id="ARBA00022630"/>
    </source>
</evidence>
<evidence type="ECO:0000256" key="4">
    <source>
        <dbReference type="ARBA" id="ARBA00011245"/>
    </source>
</evidence>
<dbReference type="SUPFAM" id="SSF54373">
    <property type="entry name" value="FAD-linked reductases, C-terminal domain"/>
    <property type="match status" value="1"/>
</dbReference>
<evidence type="ECO:0000259" key="18">
    <source>
        <dbReference type="PROSITE" id="PS00624"/>
    </source>
</evidence>
<evidence type="ECO:0000256" key="16">
    <source>
        <dbReference type="PIRSR" id="PIRSR000137-2"/>
    </source>
</evidence>
<gene>
    <name evidence="19" type="ORF">BDQ12DRAFT_749421</name>
</gene>
<dbReference type="OrthoDB" id="269227at2759"/>
<evidence type="ECO:0000256" key="3">
    <source>
        <dbReference type="ARBA" id="ARBA00010790"/>
    </source>
</evidence>
<comment type="function">
    <text evidence="9">Catalyzes the single-oxidation or sequential double oxidation reaction of carbohydrates primarily at carbon-2 and/or carbon-3 with the concomitant reduction of the flavin. The enzyme exhibits a broad sugar substrate specificity, oxidizing different aldopyranoses to the corresponding C-1, C-2, C-3 or C-1,2, C-2,3 and C-3,4 (di)dehydro sugars with substrate-specific regioselectivity. Accepts only a narrow range of electron acceptors such as substituted benzoquinones and complexed metal ions and reacts extremely slowly with O(2) as acceptor. May play a role in the natural recycling of plant matter by oxidizing all major monosaccharides in lignocellulose and by reducing quinone compounds or reactive radical species generated during lignin depolymerization.</text>
</comment>
<proteinExistence type="inferred from homology"/>
<evidence type="ECO:0000256" key="12">
    <source>
        <dbReference type="ARBA" id="ARBA00034029"/>
    </source>
</evidence>
<dbReference type="GO" id="GO:0050660">
    <property type="term" value="F:flavin adenine dinucleotide binding"/>
    <property type="evidence" value="ECO:0007669"/>
    <property type="project" value="InterPro"/>
</dbReference>
<feature type="binding site" evidence="16">
    <location>
        <position position="117"/>
    </location>
    <ligand>
        <name>FAD</name>
        <dbReference type="ChEBI" id="CHEBI:57692"/>
    </ligand>
</feature>
<dbReference type="GO" id="GO:0005576">
    <property type="term" value="C:extracellular region"/>
    <property type="evidence" value="ECO:0007669"/>
    <property type="project" value="UniProtKB-SubCell"/>
</dbReference>
<keyword evidence="7" id="KW-0285">Flavoprotein</keyword>
<keyword evidence="20" id="KW-1185">Reference proteome</keyword>
<dbReference type="Proteomes" id="UP000308652">
    <property type="component" value="Unassembled WGS sequence"/>
</dbReference>
<comment type="catalytic activity">
    <reaction evidence="13">
        <text>a pyranoside + acceptor = a pyranosid-3-ulose + reduced acceptor.</text>
        <dbReference type="EC" id="1.1.99.29"/>
    </reaction>
</comment>
<feature type="active site" description="Proton donor" evidence="15">
    <location>
        <position position="540"/>
    </location>
</feature>
<dbReference type="EC" id="1.1.99.29" evidence="5"/>
<evidence type="ECO:0000256" key="5">
    <source>
        <dbReference type="ARBA" id="ARBA00013177"/>
    </source>
</evidence>
<evidence type="ECO:0000313" key="20">
    <source>
        <dbReference type="Proteomes" id="UP000308652"/>
    </source>
</evidence>
<evidence type="ECO:0000256" key="8">
    <source>
        <dbReference type="ARBA" id="ARBA00022827"/>
    </source>
</evidence>
<evidence type="ECO:0000256" key="10">
    <source>
        <dbReference type="ARBA" id="ARBA00033986"/>
    </source>
</evidence>
<comment type="subcellular location">
    <subcellularLocation>
        <location evidence="2">Secreted</location>
    </subcellularLocation>
</comment>
<feature type="domain" description="Glucose-methanol-choline oxidoreductase N-terminal" evidence="18">
    <location>
        <begin position="307"/>
        <end position="321"/>
    </location>
</feature>
<evidence type="ECO:0000256" key="13">
    <source>
        <dbReference type="ARBA" id="ARBA00034050"/>
    </source>
</evidence>
<dbReference type="GO" id="GO:0033718">
    <property type="term" value="F:pyranose dehydrogenase (acceptor) activity"/>
    <property type="evidence" value="ECO:0007669"/>
    <property type="project" value="UniProtKB-EC"/>
</dbReference>
<feature type="active site" description="Proton acceptor" evidence="15">
    <location>
        <position position="583"/>
    </location>
</feature>
<reference evidence="19 20" key="1">
    <citation type="journal article" date="2019" name="Nat. Ecol. Evol.">
        <title>Megaphylogeny resolves global patterns of mushroom evolution.</title>
        <authorList>
            <person name="Varga T."/>
            <person name="Krizsan K."/>
            <person name="Foldi C."/>
            <person name="Dima B."/>
            <person name="Sanchez-Garcia M."/>
            <person name="Sanchez-Ramirez S."/>
            <person name="Szollosi G.J."/>
            <person name="Szarkandi J.G."/>
            <person name="Papp V."/>
            <person name="Albert L."/>
            <person name="Andreopoulos W."/>
            <person name="Angelini C."/>
            <person name="Antonin V."/>
            <person name="Barry K.W."/>
            <person name="Bougher N.L."/>
            <person name="Buchanan P."/>
            <person name="Buyck B."/>
            <person name="Bense V."/>
            <person name="Catcheside P."/>
            <person name="Chovatia M."/>
            <person name="Cooper J."/>
            <person name="Damon W."/>
            <person name="Desjardin D."/>
            <person name="Finy P."/>
            <person name="Geml J."/>
            <person name="Haridas S."/>
            <person name="Hughes K."/>
            <person name="Justo A."/>
            <person name="Karasinski D."/>
            <person name="Kautmanova I."/>
            <person name="Kiss B."/>
            <person name="Kocsube S."/>
            <person name="Kotiranta H."/>
            <person name="LaButti K.M."/>
            <person name="Lechner B.E."/>
            <person name="Liimatainen K."/>
            <person name="Lipzen A."/>
            <person name="Lukacs Z."/>
            <person name="Mihaltcheva S."/>
            <person name="Morgado L.N."/>
            <person name="Niskanen T."/>
            <person name="Noordeloos M.E."/>
            <person name="Ohm R.A."/>
            <person name="Ortiz-Santana B."/>
            <person name="Ovrebo C."/>
            <person name="Racz N."/>
            <person name="Riley R."/>
            <person name="Savchenko A."/>
            <person name="Shiryaev A."/>
            <person name="Soop K."/>
            <person name="Spirin V."/>
            <person name="Szebenyi C."/>
            <person name="Tomsovsky M."/>
            <person name="Tulloss R.E."/>
            <person name="Uehling J."/>
            <person name="Grigoriev I.V."/>
            <person name="Vagvolgyi C."/>
            <person name="Papp T."/>
            <person name="Martin F.M."/>
            <person name="Miettinen O."/>
            <person name="Hibbett D.S."/>
            <person name="Nagy L.G."/>
        </authorList>
    </citation>
    <scope>NUCLEOTIDE SEQUENCE [LARGE SCALE GENOMIC DNA]</scope>
    <source>
        <strain evidence="19 20">CBS 166.37</strain>
    </source>
</reference>
<dbReference type="InterPro" id="IPR007867">
    <property type="entry name" value="GMC_OxRtase_C"/>
</dbReference>
<keyword evidence="17" id="KW-0732">Signal</keyword>
<evidence type="ECO:0000256" key="9">
    <source>
        <dbReference type="ARBA" id="ARBA00024699"/>
    </source>
</evidence>
<dbReference type="InterPro" id="IPR012132">
    <property type="entry name" value="GMC_OxRdtase"/>
</dbReference>
<evidence type="ECO:0000256" key="11">
    <source>
        <dbReference type="ARBA" id="ARBA00034010"/>
    </source>
</evidence>
<dbReference type="STRING" id="68775.A0A5C3LXT6"/>
<feature type="signal peptide" evidence="17">
    <location>
        <begin position="1"/>
        <end position="20"/>
    </location>
</feature>
<comment type="catalytic activity">
    <reaction evidence="12">
        <text>pyranose + acceptor = pyranos-3-ulose + reduced acceptor.</text>
        <dbReference type="EC" id="1.1.99.29"/>
    </reaction>
</comment>
<comment type="catalytic activity">
    <reaction evidence="11">
        <text>pyranose + acceptor = pyranos-2,3-diulose + reduced acceptor.</text>
        <dbReference type="EC" id="1.1.99.29"/>
    </reaction>
</comment>
<comment type="subunit">
    <text evidence="4">Monomer.</text>
</comment>
<dbReference type="EMBL" id="ML213606">
    <property type="protein sequence ID" value="TFK37740.1"/>
    <property type="molecule type" value="Genomic_DNA"/>
</dbReference>
<sequence length="605" mass="64380">MKKGLHQVSLLCALFGTSFGLLLTDPSQVQNTTYDFIVVGAGTAGNVIAARLTENPSTRVLVIEAGGSNTGPNSQNIQVPLFAPQASLPNTRFDWNYTTIPQKALNNQVLAYARGFVLGGSSSTNLMTWTRGSRDDFDRFAQVIGDSSYSWDNMVQFFKKSEQWVHPRDGRNDSDEFNPAVHGNGPVLITTEGVTSVIDDRVLATTQQLPAEFPFNLDSNSGDLLGVAWLQSSMGGGSRSSSATAYLAPVLNSRQNLDVLIQTRATKLIQSGSSQGLPQFNTLEVGQTSSSKRFTFTARKEIILSAGAVGTPQILMLSGIGNPSDLAKLGINSTVSLPDVGKNLIDQPIVSAQYIVPNDTATLDPITLGEDPNAAAAALSQWNANKTGPLTSAGSSHIGFFRLPNNSTLLQNGDPSAGPSSSHYELAWQPEWAGAQTPPTSGRYVSNIHVVTTPTSRGSITLNSSNPFTAPIIDPNFFATDYDLGVMVAAIRSALRFIKAKPWNGFVLAPVPGFATVFADNSSDADVVTYIRQFTRSIHHTAGTAAANKEQGSGVVDANLLLKNATGVRIVDASVFPFLPSAHPIAGVYGFAELLAQKIKTAYNI</sequence>
<dbReference type="Pfam" id="PF00732">
    <property type="entry name" value="GMC_oxred_N"/>
    <property type="match status" value="1"/>
</dbReference>
<dbReference type="PANTHER" id="PTHR11552">
    <property type="entry name" value="GLUCOSE-METHANOL-CHOLINE GMC OXIDOREDUCTASE"/>
    <property type="match status" value="1"/>
</dbReference>
<dbReference type="Gene3D" id="3.30.560.10">
    <property type="entry name" value="Glucose Oxidase, domain 3"/>
    <property type="match status" value="1"/>
</dbReference>
<evidence type="ECO:0000256" key="2">
    <source>
        <dbReference type="ARBA" id="ARBA00004613"/>
    </source>
</evidence>
<evidence type="ECO:0000256" key="17">
    <source>
        <dbReference type="SAM" id="SignalP"/>
    </source>
</evidence>
<dbReference type="PANTHER" id="PTHR11552:SF147">
    <property type="entry name" value="CHOLINE DEHYDROGENASE, MITOCHONDRIAL"/>
    <property type="match status" value="1"/>
</dbReference>
<dbReference type="AlphaFoldDB" id="A0A5C3LXT6"/>
<evidence type="ECO:0000313" key="19">
    <source>
        <dbReference type="EMBL" id="TFK37740.1"/>
    </source>
</evidence>
<protein>
    <recommendedName>
        <fullName evidence="5">pyranose dehydrogenase (acceptor)</fullName>
        <ecNumber evidence="5">1.1.99.29</ecNumber>
    </recommendedName>
</protein>
<evidence type="ECO:0000256" key="6">
    <source>
        <dbReference type="ARBA" id="ARBA00022525"/>
    </source>
</evidence>
<comment type="catalytic activity">
    <reaction evidence="14">
        <text>a pyranoside + acceptor = a pyranosid-3,4-diulose + reduced acceptor.</text>
        <dbReference type="EC" id="1.1.99.29"/>
    </reaction>
</comment>
<evidence type="ECO:0000256" key="15">
    <source>
        <dbReference type="PIRSR" id="PIRSR000137-1"/>
    </source>
</evidence>
<evidence type="ECO:0000256" key="1">
    <source>
        <dbReference type="ARBA" id="ARBA00001974"/>
    </source>
</evidence>
<keyword evidence="8 16" id="KW-0274">FAD</keyword>
<comment type="similarity">
    <text evidence="3">Belongs to the GMC oxidoreductase family.</text>
</comment>
<name>A0A5C3LXT6_9AGAR</name>
<feature type="chain" id="PRO_5022772986" description="pyranose dehydrogenase (acceptor)" evidence="17">
    <location>
        <begin position="21"/>
        <end position="605"/>
    </location>
</feature>
<dbReference type="PIRSF" id="PIRSF000137">
    <property type="entry name" value="Alcohol_oxidase"/>
    <property type="match status" value="1"/>
</dbReference>
<evidence type="ECO:0000256" key="14">
    <source>
        <dbReference type="ARBA" id="ARBA00034059"/>
    </source>
</evidence>
<dbReference type="PROSITE" id="PS00624">
    <property type="entry name" value="GMC_OXRED_2"/>
    <property type="match status" value="1"/>
</dbReference>
<comment type="catalytic activity">
    <reaction evidence="10">
        <text>pyranose + acceptor = pyranos-2-ulose + reduced acceptor.</text>
        <dbReference type="EC" id="1.1.99.29"/>
    </reaction>
</comment>
<dbReference type="Pfam" id="PF05199">
    <property type="entry name" value="GMC_oxred_C"/>
    <property type="match status" value="1"/>
</dbReference>
<comment type="cofactor">
    <cofactor evidence="1 16">
        <name>FAD</name>
        <dbReference type="ChEBI" id="CHEBI:57692"/>
    </cofactor>
</comment>
<keyword evidence="6" id="KW-0964">Secreted</keyword>
<dbReference type="InterPro" id="IPR000172">
    <property type="entry name" value="GMC_OxRdtase_N"/>
</dbReference>
<dbReference type="Gene3D" id="3.50.50.60">
    <property type="entry name" value="FAD/NAD(P)-binding domain"/>
    <property type="match status" value="1"/>
</dbReference>
<accession>A0A5C3LXT6</accession>